<protein>
    <recommendedName>
        <fullName evidence="5">3-hydroxylacyl-ACP dehydratase</fullName>
    </recommendedName>
</protein>
<keyword evidence="2" id="KW-0456">Lyase</keyword>
<gene>
    <name evidence="3" type="ORF">H8B09_25830</name>
</gene>
<dbReference type="Gene3D" id="3.10.129.10">
    <property type="entry name" value="Hotdog Thioesterase"/>
    <property type="match status" value="1"/>
</dbReference>
<accession>A0ABR8N209</accession>
<dbReference type="EMBL" id="JACXZA010000008">
    <property type="protein sequence ID" value="MBD3922202.1"/>
    <property type="molecule type" value="Genomic_DNA"/>
</dbReference>
<dbReference type="PANTHER" id="PTHR30272:SF1">
    <property type="entry name" value="3-HYDROXYACYL-[ACYL-CARRIER-PROTEIN] DEHYDRATASE"/>
    <property type="match status" value="1"/>
</dbReference>
<dbReference type="InterPro" id="IPR013114">
    <property type="entry name" value="FabA_FabZ"/>
</dbReference>
<evidence type="ECO:0000256" key="1">
    <source>
        <dbReference type="ARBA" id="ARBA00009174"/>
    </source>
</evidence>
<dbReference type="SUPFAM" id="SSF54637">
    <property type="entry name" value="Thioesterase/thiol ester dehydrase-isomerase"/>
    <property type="match status" value="1"/>
</dbReference>
<dbReference type="InterPro" id="IPR029069">
    <property type="entry name" value="HotDog_dom_sf"/>
</dbReference>
<dbReference type="PANTHER" id="PTHR30272">
    <property type="entry name" value="3-HYDROXYACYL-[ACYL-CARRIER-PROTEIN] DEHYDRATASE"/>
    <property type="match status" value="1"/>
</dbReference>
<sequence length="148" mass="17077">MRFYMVDQITYIESGKEIHATKLVTRDDPFCLDPVNVESYLIEGIVVEALCQAGAWLIMHTTEFKQRAVLLSAEEILLHERACPGDVLNLHGFIDSLDKDSAVFSGKVYVDERCIAEIRYMMCSLISVDELEKTEDVRRTYRLLRREI</sequence>
<keyword evidence="4" id="KW-1185">Reference proteome</keyword>
<comment type="similarity">
    <text evidence="1">Belongs to the thioester dehydratase family. FabZ subfamily.</text>
</comment>
<organism evidence="3 4">
    <name type="scientific">Paenibacillus terricola</name>
    <dbReference type="NCBI Taxonomy" id="2763503"/>
    <lineage>
        <taxon>Bacteria</taxon>
        <taxon>Bacillati</taxon>
        <taxon>Bacillota</taxon>
        <taxon>Bacilli</taxon>
        <taxon>Bacillales</taxon>
        <taxon>Paenibacillaceae</taxon>
        <taxon>Paenibacillus</taxon>
    </lineage>
</organism>
<evidence type="ECO:0008006" key="5">
    <source>
        <dbReference type="Google" id="ProtNLM"/>
    </source>
</evidence>
<evidence type="ECO:0000256" key="2">
    <source>
        <dbReference type="ARBA" id="ARBA00023239"/>
    </source>
</evidence>
<comment type="caution">
    <text evidence="3">The sequence shown here is derived from an EMBL/GenBank/DDBJ whole genome shotgun (WGS) entry which is preliminary data.</text>
</comment>
<evidence type="ECO:0000313" key="4">
    <source>
        <dbReference type="Proteomes" id="UP000609346"/>
    </source>
</evidence>
<proteinExistence type="inferred from homology"/>
<dbReference type="Proteomes" id="UP000609346">
    <property type="component" value="Unassembled WGS sequence"/>
</dbReference>
<dbReference type="RefSeq" id="WP_224754026.1">
    <property type="nucleotide sequence ID" value="NZ_JACXZA010000008.1"/>
</dbReference>
<reference evidence="3 4" key="1">
    <citation type="submission" date="2020-09" db="EMBL/GenBank/DDBJ databases">
        <title>Paenibacillus sp. strain PR3 16S rRNA gene Genome sequencing and assembly.</title>
        <authorList>
            <person name="Kim J."/>
        </authorList>
    </citation>
    <scope>NUCLEOTIDE SEQUENCE [LARGE SCALE GENOMIC DNA]</scope>
    <source>
        <strain evidence="3 4">PR3</strain>
    </source>
</reference>
<name>A0ABR8N209_9BACL</name>
<evidence type="ECO:0000313" key="3">
    <source>
        <dbReference type="EMBL" id="MBD3922202.1"/>
    </source>
</evidence>